<dbReference type="EMBL" id="JAUKUC010000001">
    <property type="protein sequence ID" value="MDO1511353.1"/>
    <property type="molecule type" value="Genomic_DNA"/>
</dbReference>
<gene>
    <name evidence="1" type="ORF">Q2T41_01575</name>
</gene>
<sequence>MGKKVLLAVIIVIALFVGFSYWSLSSTSKTFDTCEIVGREEMKQINFREFDSVLVAASTLYEGNTIKNIMQGEQYRKAWSTPVKVPIVFLDTLLDGVHILEEGGGHQTHSLKLKTADGTLLTLRSVSKDPSPLIPKVAESLGLENIVVDGISAQHPYAALVVAKLADAAKILNTRPQLVFVPEQDFLGNYNEKFGNRLFLLEYETEGNAQWLGLNAVRTLLDTEDLQELKFEKNKNVIIDHTALVRARLFDLLIGDWDRHSKQWGWAIKDSSEMKVAIPMPCDRDNAFFNLEGVLPTLISNNTFLPEVQSFESDIDFLKGLVSPFDIYFMKDFDKNIFKVEARELQVLLSDKEITKAFAVWPKEIRELDADNLIGKIKQRRNDLVTYAKEFYDVVASAEPVTEPLNGSEDLKLNDTQLACFSCSGNDNNKR</sequence>
<evidence type="ECO:0000313" key="2">
    <source>
        <dbReference type="Proteomes" id="UP001168579"/>
    </source>
</evidence>
<organism evidence="1 2">
    <name type="scientific">Maribacter confluentis</name>
    <dbReference type="NCBI Taxonomy" id="1656093"/>
    <lineage>
        <taxon>Bacteria</taxon>
        <taxon>Pseudomonadati</taxon>
        <taxon>Bacteroidota</taxon>
        <taxon>Flavobacteriia</taxon>
        <taxon>Flavobacteriales</taxon>
        <taxon>Flavobacteriaceae</taxon>
        <taxon>Maribacter</taxon>
    </lineage>
</organism>
<dbReference type="Proteomes" id="UP001168579">
    <property type="component" value="Unassembled WGS sequence"/>
</dbReference>
<reference evidence="1" key="1">
    <citation type="journal article" date="2014" name="Int. J. Syst. Evol. Microbiol.">
        <title>Complete genome of a new Firmicutes species belonging to the dominant human colonic microbiota ('Ruminococcus bicirculans') reveals two chromosomes and a selective capacity to utilize plant glucans.</title>
        <authorList>
            <consortium name="NISC Comparative Sequencing Program"/>
            <person name="Wegmann U."/>
            <person name="Louis P."/>
            <person name="Goesmann A."/>
            <person name="Henrissat B."/>
            <person name="Duncan S.H."/>
            <person name="Flint H.J."/>
        </authorList>
    </citation>
    <scope>NUCLEOTIDE SEQUENCE</scope>
    <source>
        <strain evidence="1">CECT 8869</strain>
    </source>
</reference>
<proteinExistence type="predicted"/>
<name>A0ABT8RK47_9FLAO</name>
<evidence type="ECO:0000313" key="1">
    <source>
        <dbReference type="EMBL" id="MDO1511353.1"/>
    </source>
</evidence>
<dbReference type="RefSeq" id="WP_304434556.1">
    <property type="nucleotide sequence ID" value="NZ_JAUKUC010000001.1"/>
</dbReference>
<reference evidence="1" key="2">
    <citation type="submission" date="2023-06" db="EMBL/GenBank/DDBJ databases">
        <authorList>
            <person name="Lucena T."/>
            <person name="Sun Q."/>
        </authorList>
    </citation>
    <scope>NUCLEOTIDE SEQUENCE</scope>
    <source>
        <strain evidence="1">CECT 8869</strain>
    </source>
</reference>
<accession>A0ABT8RK47</accession>
<protein>
    <submittedName>
        <fullName evidence="1">Uncharacterized protein</fullName>
    </submittedName>
</protein>
<comment type="caution">
    <text evidence="1">The sequence shown here is derived from an EMBL/GenBank/DDBJ whole genome shotgun (WGS) entry which is preliminary data.</text>
</comment>
<keyword evidence="2" id="KW-1185">Reference proteome</keyword>